<dbReference type="Pfam" id="PF00989">
    <property type="entry name" value="PAS"/>
    <property type="match status" value="1"/>
</dbReference>
<keyword evidence="4" id="KW-1185">Reference proteome</keyword>
<accession>A0A9Q0LPH7</accession>
<proteinExistence type="predicted"/>
<feature type="coiled-coil region" evidence="1">
    <location>
        <begin position="174"/>
        <end position="245"/>
    </location>
</feature>
<protein>
    <recommendedName>
        <fullName evidence="2">PAS fold domain-containing protein</fullName>
    </recommendedName>
</protein>
<evidence type="ECO:0000259" key="2">
    <source>
        <dbReference type="Pfam" id="PF00989"/>
    </source>
</evidence>
<dbReference type="AlphaFoldDB" id="A0A9Q0LPH7"/>
<gene>
    <name evidence="3" type="ORF">M0811_06281</name>
</gene>
<reference evidence="3" key="1">
    <citation type="submission" date="2022-10" db="EMBL/GenBank/DDBJ databases">
        <title>Novel sulphate-reducing endosymbionts in the free-living metamonad Anaeramoeba.</title>
        <authorList>
            <person name="Jerlstrom-Hultqvist J."/>
            <person name="Cepicka I."/>
            <person name="Gallot-Lavallee L."/>
            <person name="Salas-Leiva D."/>
            <person name="Curtis B.A."/>
            <person name="Zahonova K."/>
            <person name="Pipaliya S."/>
            <person name="Dacks J."/>
            <person name="Roger A.J."/>
        </authorList>
    </citation>
    <scope>NUCLEOTIDE SEQUENCE</scope>
    <source>
        <strain evidence="3">BMAN</strain>
    </source>
</reference>
<dbReference type="Proteomes" id="UP001149090">
    <property type="component" value="Unassembled WGS sequence"/>
</dbReference>
<dbReference type="GO" id="GO:0006355">
    <property type="term" value="P:regulation of DNA-templated transcription"/>
    <property type="evidence" value="ECO:0007669"/>
    <property type="project" value="InterPro"/>
</dbReference>
<dbReference type="InterPro" id="IPR035965">
    <property type="entry name" value="PAS-like_dom_sf"/>
</dbReference>
<comment type="caution">
    <text evidence="3">The sequence shown here is derived from an EMBL/GenBank/DDBJ whole genome shotgun (WGS) entry which is preliminary data.</text>
</comment>
<dbReference type="Gene3D" id="3.30.450.20">
    <property type="entry name" value="PAS domain"/>
    <property type="match status" value="1"/>
</dbReference>
<dbReference type="EMBL" id="JAPDFW010000061">
    <property type="protein sequence ID" value="KAJ5076285.1"/>
    <property type="molecule type" value="Genomic_DNA"/>
</dbReference>
<feature type="domain" description="PAS fold" evidence="2">
    <location>
        <begin position="11"/>
        <end position="120"/>
    </location>
</feature>
<keyword evidence="1" id="KW-0175">Coiled coil</keyword>
<dbReference type="SUPFAM" id="SSF55785">
    <property type="entry name" value="PYP-like sensor domain (PAS domain)"/>
    <property type="match status" value="1"/>
</dbReference>
<evidence type="ECO:0000256" key="1">
    <source>
        <dbReference type="SAM" id="Coils"/>
    </source>
</evidence>
<organism evidence="3 4">
    <name type="scientific">Anaeramoeba ignava</name>
    <name type="common">Anaerobic marine amoeba</name>
    <dbReference type="NCBI Taxonomy" id="1746090"/>
    <lineage>
        <taxon>Eukaryota</taxon>
        <taxon>Metamonada</taxon>
        <taxon>Anaeramoebidae</taxon>
        <taxon>Anaeramoeba</taxon>
    </lineage>
</organism>
<dbReference type="InterPro" id="IPR000014">
    <property type="entry name" value="PAS"/>
</dbReference>
<evidence type="ECO:0000313" key="4">
    <source>
        <dbReference type="Proteomes" id="UP001149090"/>
    </source>
</evidence>
<sequence>MGNIDPIAKKKYQKRIKNSDKAILVISTSGDIFAVNKATVKLFKGISRKDFMKKRTVELAPEEQSHIGKTSFEYGFEMLQDLWRNHKESLEGEFQFKDFEGKIFWSKVQARKLSFGGDQPLIEMTIIPIEKMSKNQVTFQSKKAIKSNSKIEINQEFKNQKIGIQSKDSLMNSNENTNSLIQKISDQIQNLNMQKKLLQLSQLEEFIRTKVVEKQKEEEQLIEKLSQIKEEITNLENEYEKTEFKKD</sequence>
<dbReference type="InterPro" id="IPR013767">
    <property type="entry name" value="PAS_fold"/>
</dbReference>
<dbReference type="CDD" id="cd00130">
    <property type="entry name" value="PAS"/>
    <property type="match status" value="1"/>
</dbReference>
<evidence type="ECO:0000313" key="3">
    <source>
        <dbReference type="EMBL" id="KAJ5076285.1"/>
    </source>
</evidence>
<name>A0A9Q0LPH7_ANAIG</name>